<dbReference type="Pfam" id="PF00950">
    <property type="entry name" value="ABC-3"/>
    <property type="match status" value="1"/>
</dbReference>
<keyword evidence="6" id="KW-0813">Transport</keyword>
<feature type="transmembrane region" description="Helical" evidence="7">
    <location>
        <begin position="248"/>
        <end position="266"/>
    </location>
</feature>
<feature type="transmembrane region" description="Helical" evidence="7">
    <location>
        <begin position="166"/>
        <end position="185"/>
    </location>
</feature>
<dbReference type="AlphaFoldDB" id="A0A841R7Z5"/>
<dbReference type="InterPro" id="IPR037294">
    <property type="entry name" value="ABC_BtuC-like"/>
</dbReference>
<dbReference type="RefSeq" id="WP_184747653.1">
    <property type="nucleotide sequence ID" value="NZ_JACHGJ010000006.1"/>
</dbReference>
<dbReference type="PANTHER" id="PTHR30477:SF13">
    <property type="entry name" value="IRON TRANSPORT SYSTEM MEMBRANE PROTEIN HI_0360-RELATED"/>
    <property type="match status" value="1"/>
</dbReference>
<evidence type="ECO:0000256" key="2">
    <source>
        <dbReference type="ARBA" id="ARBA00008034"/>
    </source>
</evidence>
<dbReference type="GO" id="GO:0055085">
    <property type="term" value="P:transmembrane transport"/>
    <property type="evidence" value="ECO:0007669"/>
    <property type="project" value="InterPro"/>
</dbReference>
<feature type="transmembrane region" description="Helical" evidence="7">
    <location>
        <begin position="222"/>
        <end position="242"/>
    </location>
</feature>
<evidence type="ECO:0000313" key="8">
    <source>
        <dbReference type="EMBL" id="MBB6481404.1"/>
    </source>
</evidence>
<protein>
    <submittedName>
        <fullName evidence="8">ABC-type Mn2+/Zn2+ transport system permease subunit</fullName>
    </submittedName>
</protein>
<keyword evidence="5 7" id="KW-0472">Membrane</keyword>
<keyword evidence="9" id="KW-1185">Reference proteome</keyword>
<dbReference type="Gene3D" id="1.10.3470.10">
    <property type="entry name" value="ABC transporter involved in vitamin B12 uptake, BtuC"/>
    <property type="match status" value="1"/>
</dbReference>
<gene>
    <name evidence="8" type="ORF">HNR50_003084</name>
</gene>
<dbReference type="PANTHER" id="PTHR30477">
    <property type="entry name" value="ABC-TRANSPORTER METAL-BINDING PROTEIN"/>
    <property type="match status" value="1"/>
</dbReference>
<comment type="subcellular location">
    <subcellularLocation>
        <location evidence="6">Cell membrane</location>
        <topology evidence="6">Multi-pass membrane protein</topology>
    </subcellularLocation>
    <subcellularLocation>
        <location evidence="1">Membrane</location>
        <topology evidence="1">Multi-pass membrane protein</topology>
    </subcellularLocation>
</comment>
<keyword evidence="4 7" id="KW-1133">Transmembrane helix</keyword>
<feature type="transmembrane region" description="Helical" evidence="7">
    <location>
        <begin position="56"/>
        <end position="84"/>
    </location>
</feature>
<evidence type="ECO:0000256" key="6">
    <source>
        <dbReference type="RuleBase" id="RU003943"/>
    </source>
</evidence>
<name>A0A841R7Z5_9SPIO</name>
<dbReference type="GO" id="GO:0071281">
    <property type="term" value="P:cellular response to iron ion"/>
    <property type="evidence" value="ECO:0007669"/>
    <property type="project" value="UniProtKB-ARBA"/>
</dbReference>
<reference evidence="8 9" key="1">
    <citation type="submission" date="2020-08" db="EMBL/GenBank/DDBJ databases">
        <title>Genomic Encyclopedia of Type Strains, Phase IV (KMG-IV): sequencing the most valuable type-strain genomes for metagenomic binning, comparative biology and taxonomic classification.</title>
        <authorList>
            <person name="Goeker M."/>
        </authorList>
    </citation>
    <scope>NUCLEOTIDE SEQUENCE [LARGE SCALE GENOMIC DNA]</scope>
    <source>
        <strain evidence="8 9">DSM 2461</strain>
    </source>
</reference>
<evidence type="ECO:0000256" key="5">
    <source>
        <dbReference type="ARBA" id="ARBA00023136"/>
    </source>
</evidence>
<feature type="transmembrane region" description="Helical" evidence="7">
    <location>
        <begin position="12"/>
        <end position="36"/>
    </location>
</feature>
<dbReference type="InterPro" id="IPR001626">
    <property type="entry name" value="ABC_TroCD"/>
</dbReference>
<evidence type="ECO:0000256" key="3">
    <source>
        <dbReference type="ARBA" id="ARBA00022692"/>
    </source>
</evidence>
<comment type="similarity">
    <text evidence="2 6">Belongs to the ABC-3 integral membrane protein family.</text>
</comment>
<keyword evidence="3 6" id="KW-0812">Transmembrane</keyword>
<evidence type="ECO:0000256" key="7">
    <source>
        <dbReference type="SAM" id="Phobius"/>
    </source>
</evidence>
<comment type="caution">
    <text evidence="8">The sequence shown here is derived from an EMBL/GenBank/DDBJ whole genome shotgun (WGS) entry which is preliminary data.</text>
</comment>
<dbReference type="GO" id="GO:0043190">
    <property type="term" value="C:ATP-binding cassette (ABC) transporter complex"/>
    <property type="evidence" value="ECO:0007669"/>
    <property type="project" value="InterPro"/>
</dbReference>
<accession>A0A841R7Z5</accession>
<sequence>MMAQWIIEPLQYVFFLKGLGAGLLVAAACGVLSGFIVWRGMAFIGDALAHAILPGIVIALMLGIHMLIGALVAAIISVLAIGTLTGHKRFKEDTSIGVIFAGAFALGILLMNRVGTFQDLSHILFGNILGVSSFDIILIAFVALLVILLVIIFFKELLVTSFDTTHALAIGLSPLVIHYGFLILVASTTVIATQTVGVVMVLALLVTPAATASLLTKELWKIIVLSTVFALISIITGFYTSYYFDAPSGATIVLVLTAFFLAAFSYSKIKQRLIR</sequence>
<dbReference type="GO" id="GO:0010043">
    <property type="term" value="P:response to zinc ion"/>
    <property type="evidence" value="ECO:0007669"/>
    <property type="project" value="TreeGrafter"/>
</dbReference>
<evidence type="ECO:0000256" key="4">
    <source>
        <dbReference type="ARBA" id="ARBA00022989"/>
    </source>
</evidence>
<evidence type="ECO:0000313" key="9">
    <source>
        <dbReference type="Proteomes" id="UP000587760"/>
    </source>
</evidence>
<dbReference type="EMBL" id="JACHGJ010000006">
    <property type="protein sequence ID" value="MBB6481404.1"/>
    <property type="molecule type" value="Genomic_DNA"/>
</dbReference>
<dbReference type="Proteomes" id="UP000587760">
    <property type="component" value="Unassembled WGS sequence"/>
</dbReference>
<feature type="transmembrane region" description="Helical" evidence="7">
    <location>
        <begin position="96"/>
        <end position="114"/>
    </location>
</feature>
<dbReference type="SUPFAM" id="SSF81345">
    <property type="entry name" value="ABC transporter involved in vitamin B12 uptake, BtuC"/>
    <property type="match status" value="1"/>
</dbReference>
<feature type="transmembrane region" description="Helical" evidence="7">
    <location>
        <begin position="134"/>
        <end position="154"/>
    </location>
</feature>
<organism evidence="8 9">
    <name type="scientific">Spirochaeta isovalerica</name>
    <dbReference type="NCBI Taxonomy" id="150"/>
    <lineage>
        <taxon>Bacteria</taxon>
        <taxon>Pseudomonadati</taxon>
        <taxon>Spirochaetota</taxon>
        <taxon>Spirochaetia</taxon>
        <taxon>Spirochaetales</taxon>
        <taxon>Spirochaetaceae</taxon>
        <taxon>Spirochaeta</taxon>
    </lineage>
</organism>
<evidence type="ECO:0000256" key="1">
    <source>
        <dbReference type="ARBA" id="ARBA00004141"/>
    </source>
</evidence>
<proteinExistence type="inferred from homology"/>
<dbReference type="FunFam" id="1.10.3470.10:FF:000003">
    <property type="entry name" value="Iron ABC transporter permease SitD"/>
    <property type="match status" value="1"/>
</dbReference>
<feature type="transmembrane region" description="Helical" evidence="7">
    <location>
        <begin position="191"/>
        <end position="215"/>
    </location>
</feature>
<dbReference type="CDD" id="cd06550">
    <property type="entry name" value="TM_ABC_iron-siderophores_like"/>
    <property type="match status" value="1"/>
</dbReference>